<feature type="transmembrane region" description="Helical" evidence="1">
    <location>
        <begin position="520"/>
        <end position="541"/>
    </location>
</feature>
<keyword evidence="3" id="KW-1185">Reference proteome</keyword>
<gene>
    <name evidence="2" type="ORF">CAV_1446</name>
</gene>
<sequence length="714" mass="84235">MEDIISKENIKKIFGLDGQNIDNDIKICIKSDKKVVKIYPVRKDKCSIDIDINTLGEEKIRLISDDKFKDYTFEFISLIFCNFNLASYIENKIILNCISFEFINCDFEKEVKFANLSISSLIFKKCNFNNIVDFHNFTIKEKVSFIGVRPKREDFLNNICLCKKYDEKLYILNKDNHKNSDNSLKIFVDNDLKLNFECDFTDKIPKFSFRDADVLKLEFARDFCKDIKLSFKSIVIKGGLVFKDETFNDIEFNTCTFKESVYFTYCKFKEKTTFCACVFEKLASFYNSTFEKVPNFSASYFNEPKAVNLINVNVDKISFESIEKYVENNYKKDKLKCIKNIRDSFKTIKDVLISQNNTLDAQEWHKLELYAKEKEFEINLNFKKNQASTDIFDNILIWFNCILLNIYRNTSNHHTNFLKIFHFTIGAVSLYATFCYLIYNFFEQLHTFLLYILTKDFFGLKVVYYILFAFIILCTIMMLLYQNKNNIFTSSLSFVVVYICLYFFYDILPYCLISLNFRELFFFVSVYILSMFLYYIIFLYFQPPSLNFIFKLFLYFQHPLLNVIFKLFLYLTFLFVLISTPQLLNPFVGIFSSDKLYESKFEKSLNELNSSSVSKILDIMQENFENKNSDLNMTFTELNSAKDYIKANKNIIIEVNLTKAKNIMPNYENIVKSAMQDELVQNVIKSTSILYAIILLLCIFSLQKTARKNSIVPS</sequence>
<feature type="transmembrane region" description="Helical" evidence="1">
    <location>
        <begin position="488"/>
        <end position="508"/>
    </location>
</feature>
<reference evidence="2 3" key="1">
    <citation type="submission" date="2017-07" db="EMBL/GenBank/DDBJ databases">
        <title>Analysis of two Campylobacter avium genomes and identification of a novel hippuricase gene.</title>
        <authorList>
            <person name="Miller W.G."/>
            <person name="Chapman M.H."/>
            <person name="Yee E."/>
            <person name="Revez J."/>
            <person name="Bono J.L."/>
            <person name="Rossi M."/>
        </authorList>
    </citation>
    <scope>NUCLEOTIDE SEQUENCE [LARGE SCALE GENOMIC DNA]</scope>
    <source>
        <strain evidence="2 3">LMG 24591</strain>
    </source>
</reference>
<keyword evidence="1" id="KW-0812">Transmembrane</keyword>
<proteinExistence type="predicted"/>
<dbReference type="KEGG" id="cavi:CAV_1446"/>
<evidence type="ECO:0008006" key="4">
    <source>
        <dbReference type="Google" id="ProtNLM"/>
    </source>
</evidence>
<keyword evidence="1" id="KW-1133">Transmembrane helix</keyword>
<name>A0A222MZ26_9BACT</name>
<accession>A0A222MZ26</accession>
<feature type="transmembrane region" description="Helical" evidence="1">
    <location>
        <begin position="553"/>
        <end position="578"/>
    </location>
</feature>
<evidence type="ECO:0000256" key="1">
    <source>
        <dbReference type="SAM" id="Phobius"/>
    </source>
</evidence>
<feature type="transmembrane region" description="Helical" evidence="1">
    <location>
        <begin position="420"/>
        <end position="442"/>
    </location>
</feature>
<dbReference type="Proteomes" id="UP000201169">
    <property type="component" value="Chromosome"/>
</dbReference>
<evidence type="ECO:0000313" key="3">
    <source>
        <dbReference type="Proteomes" id="UP000201169"/>
    </source>
</evidence>
<feature type="transmembrane region" description="Helical" evidence="1">
    <location>
        <begin position="683"/>
        <end position="702"/>
    </location>
</feature>
<evidence type="ECO:0000313" key="2">
    <source>
        <dbReference type="EMBL" id="ASQ31061.1"/>
    </source>
</evidence>
<feature type="transmembrane region" description="Helical" evidence="1">
    <location>
        <begin position="462"/>
        <end position="481"/>
    </location>
</feature>
<keyword evidence="1" id="KW-0472">Membrane</keyword>
<dbReference type="OrthoDB" id="5324042at2"/>
<organism evidence="2 3">
    <name type="scientific">Campylobacter avium LMG 24591</name>
    <dbReference type="NCBI Taxonomy" id="522484"/>
    <lineage>
        <taxon>Bacteria</taxon>
        <taxon>Pseudomonadati</taxon>
        <taxon>Campylobacterota</taxon>
        <taxon>Epsilonproteobacteria</taxon>
        <taxon>Campylobacterales</taxon>
        <taxon>Campylobacteraceae</taxon>
        <taxon>Campylobacter</taxon>
    </lineage>
</organism>
<dbReference type="EMBL" id="CP022347">
    <property type="protein sequence ID" value="ASQ31061.1"/>
    <property type="molecule type" value="Genomic_DNA"/>
</dbReference>
<protein>
    <recommendedName>
        <fullName evidence="4">Pentapeptide repeat-containing protein</fullName>
    </recommendedName>
</protein>
<dbReference type="AlphaFoldDB" id="A0A222MZ26"/>